<organism evidence="1 2">
    <name type="scientific">Allorhizobium taibaishanense</name>
    <dbReference type="NCBI Taxonomy" id="887144"/>
    <lineage>
        <taxon>Bacteria</taxon>
        <taxon>Pseudomonadati</taxon>
        <taxon>Pseudomonadota</taxon>
        <taxon>Alphaproteobacteria</taxon>
        <taxon>Hyphomicrobiales</taxon>
        <taxon>Rhizobiaceae</taxon>
        <taxon>Rhizobium/Agrobacterium group</taxon>
        <taxon>Allorhizobium</taxon>
    </lineage>
</organism>
<sequence>MVCDRSCNCFETSSRFCRRAVAGSSTAVAVGDAAGADGCDGKSPAPGAVGAAAAGGETGVGGAVCCALALEDKVTTQITRKAPHGTIAPDIALPTEGLSAQFTAIAVVICPWVAGVT</sequence>
<evidence type="ECO:0000313" key="2">
    <source>
        <dbReference type="Proteomes" id="UP000544107"/>
    </source>
</evidence>
<dbReference type="AlphaFoldDB" id="A0A7W6HPN6"/>
<reference evidence="1 2" key="1">
    <citation type="submission" date="2020-08" db="EMBL/GenBank/DDBJ databases">
        <title>Genomic Encyclopedia of Type Strains, Phase IV (KMG-IV): sequencing the most valuable type-strain genomes for metagenomic binning, comparative biology and taxonomic classification.</title>
        <authorList>
            <person name="Goeker M."/>
        </authorList>
    </citation>
    <scope>NUCLEOTIDE SEQUENCE [LARGE SCALE GENOMIC DNA]</scope>
    <source>
        <strain evidence="1 2">DSM 100021</strain>
    </source>
</reference>
<dbReference type="Proteomes" id="UP000544107">
    <property type="component" value="Unassembled WGS sequence"/>
</dbReference>
<protein>
    <submittedName>
        <fullName evidence="1">Uncharacterized protein</fullName>
    </submittedName>
</protein>
<dbReference type="EMBL" id="JACIED010000004">
    <property type="protein sequence ID" value="MBB4009067.1"/>
    <property type="molecule type" value="Genomic_DNA"/>
</dbReference>
<accession>A0A7W6HPN6</accession>
<gene>
    <name evidence="1" type="ORF">GGQ71_003349</name>
</gene>
<proteinExistence type="predicted"/>
<name>A0A7W6HPN6_9HYPH</name>
<comment type="caution">
    <text evidence="1">The sequence shown here is derived from an EMBL/GenBank/DDBJ whole genome shotgun (WGS) entry which is preliminary data.</text>
</comment>
<evidence type="ECO:0000313" key="1">
    <source>
        <dbReference type="EMBL" id="MBB4009067.1"/>
    </source>
</evidence>